<name>A0A6A6YFJ2_9PEZI</name>
<dbReference type="SUPFAM" id="SSF81383">
    <property type="entry name" value="F-box domain"/>
    <property type="match status" value="1"/>
</dbReference>
<evidence type="ECO:0000313" key="4">
    <source>
        <dbReference type="RefSeq" id="XP_033574535.1"/>
    </source>
</evidence>
<feature type="domain" description="F-box" evidence="1">
    <location>
        <begin position="23"/>
        <end position="87"/>
    </location>
</feature>
<proteinExistence type="predicted"/>
<evidence type="ECO:0000313" key="2">
    <source>
        <dbReference type="EMBL" id="KAF2807571.1"/>
    </source>
</evidence>
<evidence type="ECO:0000259" key="1">
    <source>
        <dbReference type="Pfam" id="PF12937"/>
    </source>
</evidence>
<reference evidence="4" key="2">
    <citation type="submission" date="2020-04" db="EMBL/GenBank/DDBJ databases">
        <authorList>
            <consortium name="NCBI Genome Project"/>
        </authorList>
    </citation>
    <scope>NUCLEOTIDE SEQUENCE</scope>
    <source>
        <strain evidence="4">CBS 304.34</strain>
    </source>
</reference>
<evidence type="ECO:0000313" key="3">
    <source>
        <dbReference type="Proteomes" id="UP000504636"/>
    </source>
</evidence>
<dbReference type="InterPro" id="IPR036047">
    <property type="entry name" value="F-box-like_dom_sf"/>
</dbReference>
<reference evidence="4" key="3">
    <citation type="submission" date="2025-04" db="UniProtKB">
        <authorList>
            <consortium name="RefSeq"/>
        </authorList>
    </citation>
    <scope>IDENTIFICATION</scope>
    <source>
        <strain evidence="4">CBS 304.34</strain>
    </source>
</reference>
<dbReference type="OrthoDB" id="10671845at2759"/>
<dbReference type="EMBL" id="MU003704">
    <property type="protein sequence ID" value="KAF2807571.1"/>
    <property type="molecule type" value="Genomic_DNA"/>
</dbReference>
<accession>A0A6A6YFJ2</accession>
<dbReference type="GeneID" id="54469096"/>
<dbReference type="InterPro" id="IPR001810">
    <property type="entry name" value="F-box_dom"/>
</dbReference>
<sequence>MDDARPSTAGILAVAPPNSTRLGDLPDEILVIILSNFRCRCERYYEACKLLNADNPSALEDRNDLARFSQVSRKFAKCAQEILFRDVGFTPYPGLLGQRRRELRRLEALFNVLQRNPGLVKRVRKLNLNIVTATRLIPFLRKHSGFRNGSNMYSAFSAVKRFKACIALVDLRPHEIEDFQLEVG</sequence>
<organism evidence="2">
    <name type="scientific">Mytilinidion resinicola</name>
    <dbReference type="NCBI Taxonomy" id="574789"/>
    <lineage>
        <taxon>Eukaryota</taxon>
        <taxon>Fungi</taxon>
        <taxon>Dikarya</taxon>
        <taxon>Ascomycota</taxon>
        <taxon>Pezizomycotina</taxon>
        <taxon>Dothideomycetes</taxon>
        <taxon>Pleosporomycetidae</taxon>
        <taxon>Mytilinidiales</taxon>
        <taxon>Mytilinidiaceae</taxon>
        <taxon>Mytilinidion</taxon>
    </lineage>
</organism>
<dbReference type="Pfam" id="PF12937">
    <property type="entry name" value="F-box-like"/>
    <property type="match status" value="1"/>
</dbReference>
<dbReference type="RefSeq" id="XP_033574535.1">
    <property type="nucleotide sequence ID" value="XM_033728203.1"/>
</dbReference>
<protein>
    <recommendedName>
        <fullName evidence="1">F-box domain-containing protein</fullName>
    </recommendedName>
</protein>
<keyword evidence="3" id="KW-1185">Reference proteome</keyword>
<dbReference type="AlphaFoldDB" id="A0A6A6YFJ2"/>
<reference evidence="2 4" key="1">
    <citation type="journal article" date="2020" name="Stud. Mycol.">
        <title>101 Dothideomycetes genomes: a test case for predicting lifestyles and emergence of pathogens.</title>
        <authorList>
            <person name="Haridas S."/>
            <person name="Albert R."/>
            <person name="Binder M."/>
            <person name="Bloem J."/>
            <person name="Labutti K."/>
            <person name="Salamov A."/>
            <person name="Andreopoulos B."/>
            <person name="Baker S."/>
            <person name="Barry K."/>
            <person name="Bills G."/>
            <person name="Bluhm B."/>
            <person name="Cannon C."/>
            <person name="Castanera R."/>
            <person name="Culley D."/>
            <person name="Daum C."/>
            <person name="Ezra D."/>
            <person name="Gonzalez J."/>
            <person name="Henrissat B."/>
            <person name="Kuo A."/>
            <person name="Liang C."/>
            <person name="Lipzen A."/>
            <person name="Lutzoni F."/>
            <person name="Magnuson J."/>
            <person name="Mondo S."/>
            <person name="Nolan M."/>
            <person name="Ohm R."/>
            <person name="Pangilinan J."/>
            <person name="Park H.-J."/>
            <person name="Ramirez L."/>
            <person name="Alfaro M."/>
            <person name="Sun H."/>
            <person name="Tritt A."/>
            <person name="Yoshinaga Y."/>
            <person name="Zwiers L.-H."/>
            <person name="Turgeon B."/>
            <person name="Goodwin S."/>
            <person name="Spatafora J."/>
            <person name="Crous P."/>
            <person name="Grigoriev I."/>
        </authorList>
    </citation>
    <scope>NUCLEOTIDE SEQUENCE</scope>
    <source>
        <strain evidence="2 4">CBS 304.34</strain>
    </source>
</reference>
<dbReference type="Proteomes" id="UP000504636">
    <property type="component" value="Unplaced"/>
</dbReference>
<gene>
    <name evidence="2 4" type="ORF">BDZ99DRAFT_572495</name>
</gene>